<keyword evidence="2" id="KW-1185">Reference proteome</keyword>
<sequence length="81" mass="9116">MTASIGTKSRPGILLLSQYLIRARYYKNLSDPKQIVERNERLQEGRNKDLPYSAGTETQIAAFPSAQSKIARMTSWSPSPM</sequence>
<dbReference type="AlphaFoldDB" id="A0A9P0SJN8"/>
<dbReference type="EMBL" id="CALOZG010000001">
    <property type="protein sequence ID" value="CAH3863582.1"/>
    <property type="molecule type" value="Genomic_DNA"/>
</dbReference>
<comment type="caution">
    <text evidence="1">The sequence shown here is derived from an EMBL/GenBank/DDBJ whole genome shotgun (WGS) entry which is preliminary data.</text>
</comment>
<dbReference type="Proteomes" id="UP001152562">
    <property type="component" value="Unassembled WGS sequence"/>
</dbReference>
<name>A0A9P0SJN8_PIEBR</name>
<accession>A0A9P0SJN8</accession>
<evidence type="ECO:0000313" key="1">
    <source>
        <dbReference type="EMBL" id="CAH3863582.1"/>
    </source>
</evidence>
<protein>
    <submittedName>
        <fullName evidence="1">Uncharacterized protein</fullName>
    </submittedName>
</protein>
<organism evidence="1 2">
    <name type="scientific">Pieris brassicae</name>
    <name type="common">White butterfly</name>
    <name type="synonym">Large white butterfly</name>
    <dbReference type="NCBI Taxonomy" id="7116"/>
    <lineage>
        <taxon>Eukaryota</taxon>
        <taxon>Metazoa</taxon>
        <taxon>Ecdysozoa</taxon>
        <taxon>Arthropoda</taxon>
        <taxon>Hexapoda</taxon>
        <taxon>Insecta</taxon>
        <taxon>Pterygota</taxon>
        <taxon>Neoptera</taxon>
        <taxon>Endopterygota</taxon>
        <taxon>Lepidoptera</taxon>
        <taxon>Glossata</taxon>
        <taxon>Ditrysia</taxon>
        <taxon>Papilionoidea</taxon>
        <taxon>Pieridae</taxon>
        <taxon>Pierinae</taxon>
        <taxon>Pieris</taxon>
    </lineage>
</organism>
<gene>
    <name evidence="1" type="ORF">PIBRA_LOCUS484</name>
</gene>
<proteinExistence type="predicted"/>
<reference evidence="1" key="1">
    <citation type="submission" date="2022-05" db="EMBL/GenBank/DDBJ databases">
        <authorList>
            <person name="Okamura Y."/>
        </authorList>
    </citation>
    <scope>NUCLEOTIDE SEQUENCE</scope>
</reference>
<evidence type="ECO:0000313" key="2">
    <source>
        <dbReference type="Proteomes" id="UP001152562"/>
    </source>
</evidence>